<dbReference type="GO" id="GO:0010045">
    <property type="term" value="P:response to nickel cation"/>
    <property type="evidence" value="ECO:0007669"/>
    <property type="project" value="InterPro"/>
</dbReference>
<dbReference type="PANTHER" id="PTHR34719:SF2">
    <property type="entry name" value="NICKEL-RESPONSIVE REGULATOR"/>
    <property type="match status" value="1"/>
</dbReference>
<accession>A0A369BW33</accession>
<dbReference type="Pfam" id="PF01402">
    <property type="entry name" value="RHH_1"/>
    <property type="match status" value="1"/>
</dbReference>
<dbReference type="HAMAP" id="MF_00476">
    <property type="entry name" value="NikR"/>
    <property type="match status" value="1"/>
</dbReference>
<dbReference type="Proteomes" id="UP000252707">
    <property type="component" value="Unassembled WGS sequence"/>
</dbReference>
<dbReference type="CDD" id="cd22231">
    <property type="entry name" value="RHH_NikR_HicB-like"/>
    <property type="match status" value="1"/>
</dbReference>
<evidence type="ECO:0000256" key="5">
    <source>
        <dbReference type="ARBA" id="ARBA00023015"/>
    </source>
</evidence>
<keyword evidence="12" id="KW-1185">Reference proteome</keyword>
<evidence type="ECO:0000256" key="6">
    <source>
        <dbReference type="ARBA" id="ARBA00023125"/>
    </source>
</evidence>
<comment type="caution">
    <text evidence="8">Lacks conserved residue(s) required for the propagation of feature annotation.</text>
</comment>
<keyword evidence="4" id="KW-0479">Metal-binding</keyword>
<evidence type="ECO:0000259" key="9">
    <source>
        <dbReference type="Pfam" id="PF01402"/>
    </source>
</evidence>
<keyword evidence="5 8" id="KW-0805">Transcription regulation</keyword>
<dbReference type="InterPro" id="IPR027271">
    <property type="entry name" value="Acetolactate_synth/TF_NikR_C"/>
</dbReference>
<evidence type="ECO:0000259" key="10">
    <source>
        <dbReference type="Pfam" id="PF08753"/>
    </source>
</evidence>
<dbReference type="InterPro" id="IPR045865">
    <property type="entry name" value="ACT-like_dom_sf"/>
</dbReference>
<dbReference type="InterPro" id="IPR022988">
    <property type="entry name" value="Ni_resp_reg_NikR"/>
</dbReference>
<evidence type="ECO:0000313" key="12">
    <source>
        <dbReference type="Proteomes" id="UP000252707"/>
    </source>
</evidence>
<dbReference type="InterPro" id="IPR014864">
    <property type="entry name" value="TF_NikR_Ni-bd_C"/>
</dbReference>
<dbReference type="PANTHER" id="PTHR34719">
    <property type="entry name" value="NICKEL-RESPONSIVE REGULATOR"/>
    <property type="match status" value="1"/>
</dbReference>
<evidence type="ECO:0000256" key="7">
    <source>
        <dbReference type="ARBA" id="ARBA00023163"/>
    </source>
</evidence>
<dbReference type="AlphaFoldDB" id="A0A369BW33"/>
<dbReference type="InterPro" id="IPR050192">
    <property type="entry name" value="CopG/NikR_regulator"/>
</dbReference>
<evidence type="ECO:0000256" key="1">
    <source>
        <dbReference type="ARBA" id="ARBA00001967"/>
    </source>
</evidence>
<dbReference type="NCBIfam" id="NF002815">
    <property type="entry name" value="PRK02967.1"/>
    <property type="match status" value="1"/>
</dbReference>
<evidence type="ECO:0000256" key="4">
    <source>
        <dbReference type="ARBA" id="ARBA00022723"/>
    </source>
</evidence>
<feature type="domain" description="Transcription factor NikR nickel binding C-terminal" evidence="10">
    <location>
        <begin position="62"/>
        <end position="137"/>
    </location>
</feature>
<dbReference type="NCBIfam" id="NF003381">
    <property type="entry name" value="PRK04460.1"/>
    <property type="match status" value="1"/>
</dbReference>
<reference evidence="11 12" key="1">
    <citation type="submission" date="2018-07" db="EMBL/GenBank/DDBJ databases">
        <title>Genomic Encyclopedia of Type Strains, Phase IV (KMG-IV): sequencing the most valuable type-strain genomes for metagenomic binning, comparative biology and taxonomic classification.</title>
        <authorList>
            <person name="Goeker M."/>
        </authorList>
    </citation>
    <scope>NUCLEOTIDE SEQUENCE [LARGE SCALE GENOMIC DNA]</scope>
    <source>
        <strain evidence="11 12">DSM 26407</strain>
    </source>
</reference>
<dbReference type="SUPFAM" id="SSF55021">
    <property type="entry name" value="ACT-like"/>
    <property type="match status" value="1"/>
</dbReference>
<sequence length="156" mass="16854">MSGHNGNGGVSRISVSLPEPLLRQLDAMVSERGFMSRSQAIAEMVSEQVAAHKQALGSEIMAGTITLLYDHSTPNLQKSLADLQHEHIREVISSLHVHLMHSQTMEVILVQGPAAALQLIADEMITLRGVISGKLELTTTLIPQLHLPAEKRAGQA</sequence>
<dbReference type="GO" id="GO:0016151">
    <property type="term" value="F:nickel cation binding"/>
    <property type="evidence" value="ECO:0007669"/>
    <property type="project" value="UniProtKB-UniRule"/>
</dbReference>
<dbReference type="InterPro" id="IPR010985">
    <property type="entry name" value="Ribbon_hlx_hlx"/>
</dbReference>
<evidence type="ECO:0000313" key="11">
    <source>
        <dbReference type="EMBL" id="RCX24776.1"/>
    </source>
</evidence>
<comment type="cofactor">
    <cofactor evidence="1">
        <name>Ni(2+)</name>
        <dbReference type="ChEBI" id="CHEBI:49786"/>
    </cofactor>
</comment>
<dbReference type="Gene3D" id="3.30.70.1150">
    <property type="entry name" value="ACT-like. Chain A, domain 2"/>
    <property type="match status" value="1"/>
</dbReference>
<dbReference type="Gene3D" id="1.10.1220.10">
    <property type="entry name" value="Met repressor-like"/>
    <property type="match status" value="1"/>
</dbReference>
<feature type="domain" description="Ribbon-helix-helix protein CopG" evidence="9">
    <location>
        <begin position="12"/>
        <end position="50"/>
    </location>
</feature>
<comment type="similarity">
    <text evidence="2 8">Belongs to the transcriptional regulatory CopG/NikR family.</text>
</comment>
<dbReference type="GO" id="GO:0003700">
    <property type="term" value="F:DNA-binding transcription factor activity"/>
    <property type="evidence" value="ECO:0007669"/>
    <property type="project" value="UniProtKB-UniRule"/>
</dbReference>
<dbReference type="Pfam" id="PF08753">
    <property type="entry name" value="NikR_C"/>
    <property type="match status" value="1"/>
</dbReference>
<keyword evidence="7 8" id="KW-0804">Transcription</keyword>
<dbReference type="SUPFAM" id="SSF47598">
    <property type="entry name" value="Ribbon-helix-helix"/>
    <property type="match status" value="1"/>
</dbReference>
<proteinExistence type="inferred from homology"/>
<gene>
    <name evidence="11" type="ORF">DFQ59_11662</name>
</gene>
<keyword evidence="6 8" id="KW-0238">DNA-binding</keyword>
<dbReference type="OrthoDB" id="9806294at2"/>
<evidence type="ECO:0000256" key="2">
    <source>
        <dbReference type="ARBA" id="ARBA00008478"/>
    </source>
</evidence>
<name>A0A369BW33_9GAMM</name>
<organism evidence="11 12">
    <name type="scientific">Thioalbus denitrificans</name>
    <dbReference type="NCBI Taxonomy" id="547122"/>
    <lineage>
        <taxon>Bacteria</taxon>
        <taxon>Pseudomonadati</taxon>
        <taxon>Pseudomonadota</taxon>
        <taxon>Gammaproteobacteria</taxon>
        <taxon>Chromatiales</taxon>
        <taxon>Ectothiorhodospiraceae</taxon>
        <taxon>Thioalbus</taxon>
    </lineage>
</organism>
<keyword evidence="3" id="KW-0533">Nickel</keyword>
<dbReference type="EMBL" id="QPJY01000016">
    <property type="protein sequence ID" value="RCX24776.1"/>
    <property type="molecule type" value="Genomic_DNA"/>
</dbReference>
<comment type="function">
    <text evidence="8">Transcriptional regulator.</text>
</comment>
<dbReference type="RefSeq" id="WP_114281223.1">
    <property type="nucleotide sequence ID" value="NZ_QPJY01000016.1"/>
</dbReference>
<comment type="caution">
    <text evidence="11">The sequence shown here is derived from an EMBL/GenBank/DDBJ whole genome shotgun (WGS) entry which is preliminary data.</text>
</comment>
<protein>
    <recommendedName>
        <fullName evidence="8">Putative nickel-responsive regulator</fullName>
    </recommendedName>
</protein>
<evidence type="ECO:0000256" key="3">
    <source>
        <dbReference type="ARBA" id="ARBA00022596"/>
    </source>
</evidence>
<evidence type="ECO:0000256" key="8">
    <source>
        <dbReference type="HAMAP-Rule" id="MF_00476"/>
    </source>
</evidence>
<dbReference type="InterPro" id="IPR002145">
    <property type="entry name" value="CopG"/>
</dbReference>
<dbReference type="GO" id="GO:0003677">
    <property type="term" value="F:DNA binding"/>
    <property type="evidence" value="ECO:0007669"/>
    <property type="project" value="UniProtKB-KW"/>
</dbReference>
<dbReference type="InterPro" id="IPR013321">
    <property type="entry name" value="Arc_rbn_hlx_hlx"/>
</dbReference>